<organism evidence="1 2">
    <name type="scientific">Aeromonas piscicola</name>
    <dbReference type="NCBI Taxonomy" id="600645"/>
    <lineage>
        <taxon>Bacteria</taxon>
        <taxon>Pseudomonadati</taxon>
        <taxon>Pseudomonadota</taxon>
        <taxon>Gammaproteobacteria</taxon>
        <taxon>Aeromonadales</taxon>
        <taxon>Aeromonadaceae</taxon>
        <taxon>Aeromonas</taxon>
    </lineage>
</organism>
<protein>
    <recommendedName>
        <fullName evidence="3">Competence protein ComEC</fullName>
    </recommendedName>
</protein>
<gene>
    <name evidence="1" type="ORF">OB962_10595</name>
</gene>
<evidence type="ECO:0000313" key="1">
    <source>
        <dbReference type="EMBL" id="MDM5131444.1"/>
    </source>
</evidence>
<sequence>MSNDQDVELKAIRTRFRAYQLGCKGSSFSYFSDTTFTLIEARLTDVNEASLDQELEICGKSSINCLHITSWDQDHCTSSDLQKIIDKYNPHKIEYPGYAPHTENGQKSLNIIKEYNNKKKQTQIKRIDPPFINSLTSSKGVGYSDIYYHPKKLVEHSNDNSTVKVFRGGMFNVASLGDIESSNISSMLKGCRAFSREVDILILAHHGADVDANSKSFFRAIKPSLAICTSNYDNQYDHPVQSVRNNLYELEIPIYTTKTGDVIIESSGNHRKNFTIKNYIANGEKLSSKKELTSKKFSLLGNNPDTLRNIRSPGKRGPK</sequence>
<dbReference type="RefSeq" id="WP_290041997.1">
    <property type="nucleotide sequence ID" value="NZ_JAOPLU010000002.1"/>
</dbReference>
<dbReference type="Proteomes" id="UP001168109">
    <property type="component" value="Unassembled WGS sequence"/>
</dbReference>
<dbReference type="EMBL" id="JAOPLU010000002">
    <property type="protein sequence ID" value="MDM5131444.1"/>
    <property type="molecule type" value="Genomic_DNA"/>
</dbReference>
<dbReference type="Gene3D" id="3.60.15.10">
    <property type="entry name" value="Ribonuclease Z/Hydroxyacylglutathione hydrolase-like"/>
    <property type="match status" value="1"/>
</dbReference>
<proteinExistence type="predicted"/>
<keyword evidence="2" id="KW-1185">Reference proteome</keyword>
<name>A0ABT7QBX4_9GAMM</name>
<dbReference type="PANTHER" id="PTHR30619:SF1">
    <property type="entry name" value="RECOMBINATION PROTEIN 2"/>
    <property type="match status" value="1"/>
</dbReference>
<accession>A0ABT7QBX4</accession>
<dbReference type="SUPFAM" id="SSF56281">
    <property type="entry name" value="Metallo-hydrolase/oxidoreductase"/>
    <property type="match status" value="1"/>
</dbReference>
<evidence type="ECO:0000313" key="2">
    <source>
        <dbReference type="Proteomes" id="UP001168109"/>
    </source>
</evidence>
<dbReference type="InterPro" id="IPR052159">
    <property type="entry name" value="Competence_DNA_uptake"/>
</dbReference>
<evidence type="ECO:0008006" key="3">
    <source>
        <dbReference type="Google" id="ProtNLM"/>
    </source>
</evidence>
<dbReference type="PANTHER" id="PTHR30619">
    <property type="entry name" value="DNA INTERNALIZATION/COMPETENCE PROTEIN COMEC/REC2"/>
    <property type="match status" value="1"/>
</dbReference>
<comment type="caution">
    <text evidence="1">The sequence shown here is derived from an EMBL/GenBank/DDBJ whole genome shotgun (WGS) entry which is preliminary data.</text>
</comment>
<dbReference type="InterPro" id="IPR036866">
    <property type="entry name" value="RibonucZ/Hydroxyglut_hydro"/>
</dbReference>
<reference evidence="1" key="1">
    <citation type="submission" date="2024-05" db="EMBL/GenBank/DDBJ databases">
        <title>WGS of Aeromonas isolates.</title>
        <authorList>
            <person name="Lee H."/>
        </authorList>
    </citation>
    <scope>NUCLEOTIDE SEQUENCE</scope>
    <source>
        <strain evidence="1">LP308</strain>
    </source>
</reference>